<dbReference type="RefSeq" id="WP_249904414.1">
    <property type="nucleotide sequence ID" value="NZ_JAMGBA010000002.1"/>
</dbReference>
<reference evidence="2 3" key="1">
    <citation type="submission" date="2022-05" db="EMBL/GenBank/DDBJ databases">
        <authorList>
            <person name="Jo J.-H."/>
            <person name="Im W.-T."/>
        </authorList>
    </citation>
    <scope>NUCLEOTIDE SEQUENCE [LARGE SCALE GENOMIC DNA]</scope>
    <source>
        <strain evidence="2 3">NSE70-1</strain>
    </source>
</reference>
<dbReference type="InterPro" id="IPR014567">
    <property type="entry name" value="UCP031900"/>
</dbReference>
<comment type="caution">
    <text evidence="2">The sequence shown here is derived from an EMBL/GenBank/DDBJ whole genome shotgun (WGS) entry which is preliminary data.</text>
</comment>
<dbReference type="Pfam" id="PF13449">
    <property type="entry name" value="Phytase-like"/>
    <property type="match status" value="1"/>
</dbReference>
<dbReference type="PIRSF" id="PIRSF031900">
    <property type="entry name" value="UCP031900"/>
    <property type="match status" value="1"/>
</dbReference>
<keyword evidence="3" id="KW-1185">Reference proteome</keyword>
<dbReference type="EMBL" id="JAMGBA010000002">
    <property type="protein sequence ID" value="MCL6699042.1"/>
    <property type="molecule type" value="Genomic_DNA"/>
</dbReference>
<dbReference type="SUPFAM" id="SSF101898">
    <property type="entry name" value="NHL repeat"/>
    <property type="match status" value="1"/>
</dbReference>
<sequence>MREMPQRPELPAAQTALTYRPADVAPVPGPLRIVGAWVLTTDDRRFGGLSSLTLDEGRFLAVSDRGAVARFDPPTSAVPVADIADLRAGPGPWGKKWSRDAESLAPDPEGRGWWIGYEQRHSLWLYDPGFSRAISSVDLNRDDWWENRGAEALIADGDGLLVLGENGRDAMRVEPAGLQRLPVKADADVAEAARAPDGNIWVLLRSKSWKGIGQRIAPLVRTASGYAAGQGFSLPKGAFDNFEGMAIEPLLDGNWRFWLVTDDGHRVMARTLLVALDYVPSARHDKSPATGAGPSK</sequence>
<accession>A0ABT0RVJ3</accession>
<gene>
    <name evidence="2" type="ORF">LZ496_09645</name>
</gene>
<feature type="domain" description="Phytase-like" evidence="1">
    <location>
        <begin position="45"/>
        <end position="263"/>
    </location>
</feature>
<organism evidence="2 3">
    <name type="scientific">Sphingomonas caseinilyticus</name>
    <dbReference type="NCBI Taxonomy" id="2908205"/>
    <lineage>
        <taxon>Bacteria</taxon>
        <taxon>Pseudomonadati</taxon>
        <taxon>Pseudomonadota</taxon>
        <taxon>Alphaproteobacteria</taxon>
        <taxon>Sphingomonadales</taxon>
        <taxon>Sphingomonadaceae</taxon>
        <taxon>Sphingomonas</taxon>
    </lineage>
</organism>
<evidence type="ECO:0000313" key="2">
    <source>
        <dbReference type="EMBL" id="MCL6699042.1"/>
    </source>
</evidence>
<name>A0ABT0RVJ3_9SPHN</name>
<dbReference type="Proteomes" id="UP001203410">
    <property type="component" value="Unassembled WGS sequence"/>
</dbReference>
<evidence type="ECO:0000259" key="1">
    <source>
        <dbReference type="Pfam" id="PF13449"/>
    </source>
</evidence>
<protein>
    <submittedName>
        <fullName evidence="2">Esterase-like activity of phytase family protein</fullName>
    </submittedName>
</protein>
<dbReference type="InterPro" id="IPR027372">
    <property type="entry name" value="Phytase-like_dom"/>
</dbReference>
<evidence type="ECO:0000313" key="3">
    <source>
        <dbReference type="Proteomes" id="UP001203410"/>
    </source>
</evidence>
<proteinExistence type="predicted"/>